<evidence type="ECO:0008006" key="4">
    <source>
        <dbReference type="Google" id="ProtNLM"/>
    </source>
</evidence>
<dbReference type="CDD" id="cd06558">
    <property type="entry name" value="crotonase-like"/>
    <property type="match status" value="1"/>
</dbReference>
<sequence>MATTYSTAHLPPSNFQQIKVSLDGNVAIIHLNRPERLNAWTNIMSDELVECFGALDRDDRVKVIVVTGSGRAFCAGADLQNGLGARNAPGERTHRDTGGQTTCAIINTRKPVIAAINGPAVGVGITMCLPMDFRITHKANKIGFVFVRRGIVPEAASTFYLPRLIGYSRTMRLFMGGQIHLGNSPLLKNLFTEVTDTPEQVLPAALALAREIGKENSATSMAMIKTLIWRNPGSPEETHLLDSKAMFTLGNGPDAKEGVDSFLEKRDAKFTQSVKDMPAFLPWWESVDISSPKL</sequence>
<dbReference type="InterPro" id="IPR001753">
    <property type="entry name" value="Enoyl-CoA_hydra/iso"/>
</dbReference>
<dbReference type="Proteomes" id="UP000319731">
    <property type="component" value="Unassembled WGS sequence"/>
</dbReference>
<dbReference type="PANTHER" id="PTHR43684">
    <property type="match status" value="1"/>
</dbReference>
<dbReference type="InterPro" id="IPR051053">
    <property type="entry name" value="ECH/Chromodomain_protein"/>
</dbReference>
<name>A0A507BRW5_9FUNG</name>
<comment type="caution">
    <text evidence="2">The sequence shown here is derived from an EMBL/GenBank/DDBJ whole genome shotgun (WGS) entry which is preliminary data.</text>
</comment>
<evidence type="ECO:0000256" key="1">
    <source>
        <dbReference type="ARBA" id="ARBA00005254"/>
    </source>
</evidence>
<dbReference type="Pfam" id="PF00378">
    <property type="entry name" value="ECH_1"/>
    <property type="match status" value="1"/>
</dbReference>
<organism evidence="2 3">
    <name type="scientific">Synchytrium microbalum</name>
    <dbReference type="NCBI Taxonomy" id="1806994"/>
    <lineage>
        <taxon>Eukaryota</taxon>
        <taxon>Fungi</taxon>
        <taxon>Fungi incertae sedis</taxon>
        <taxon>Chytridiomycota</taxon>
        <taxon>Chytridiomycota incertae sedis</taxon>
        <taxon>Chytridiomycetes</taxon>
        <taxon>Synchytriales</taxon>
        <taxon>Synchytriaceae</taxon>
        <taxon>Synchytrium</taxon>
    </lineage>
</organism>
<dbReference type="PANTHER" id="PTHR43684:SF4">
    <property type="entry name" value="ENOYL-COA HYDRATASE_ISOMERASE FAMILY PROTEIN (AFU_ORTHOLOGUE AFUA_1G01890)"/>
    <property type="match status" value="1"/>
</dbReference>
<accession>A0A507BRW5</accession>
<evidence type="ECO:0000313" key="2">
    <source>
        <dbReference type="EMBL" id="TPX31847.1"/>
    </source>
</evidence>
<dbReference type="InterPro" id="IPR029045">
    <property type="entry name" value="ClpP/crotonase-like_dom_sf"/>
</dbReference>
<dbReference type="GeneID" id="42006158"/>
<protein>
    <recommendedName>
        <fullName evidence="4">Enoyl-CoA hydratase</fullName>
    </recommendedName>
</protein>
<evidence type="ECO:0000313" key="3">
    <source>
        <dbReference type="Proteomes" id="UP000319731"/>
    </source>
</evidence>
<dbReference type="RefSeq" id="XP_031023178.1">
    <property type="nucleotide sequence ID" value="XM_031170861.1"/>
</dbReference>
<dbReference type="AlphaFoldDB" id="A0A507BRW5"/>
<comment type="similarity">
    <text evidence="1">Belongs to the enoyl-CoA hydratase/isomerase family.</text>
</comment>
<reference evidence="2 3" key="1">
    <citation type="journal article" date="2019" name="Sci. Rep.">
        <title>Comparative genomics of chytrid fungi reveal insights into the obligate biotrophic and pathogenic lifestyle of Synchytrium endobioticum.</title>
        <authorList>
            <person name="van de Vossenberg B.T.L.H."/>
            <person name="Warris S."/>
            <person name="Nguyen H.D.T."/>
            <person name="van Gent-Pelzer M.P.E."/>
            <person name="Joly D.L."/>
            <person name="van de Geest H.C."/>
            <person name="Bonants P.J.M."/>
            <person name="Smith D.S."/>
            <person name="Levesque C.A."/>
            <person name="van der Lee T.A.J."/>
        </authorList>
    </citation>
    <scope>NUCLEOTIDE SEQUENCE [LARGE SCALE GENOMIC DNA]</scope>
    <source>
        <strain evidence="2 3">JEL517</strain>
    </source>
</reference>
<proteinExistence type="inferred from homology"/>
<keyword evidence="3" id="KW-1185">Reference proteome</keyword>
<dbReference type="EMBL" id="QEAO01000038">
    <property type="protein sequence ID" value="TPX31847.1"/>
    <property type="molecule type" value="Genomic_DNA"/>
</dbReference>
<dbReference type="STRING" id="1806994.A0A507BRW5"/>
<dbReference type="Gene3D" id="3.90.226.10">
    <property type="entry name" value="2-enoyl-CoA Hydratase, Chain A, domain 1"/>
    <property type="match status" value="1"/>
</dbReference>
<gene>
    <name evidence="2" type="ORF">SmJEL517_g04933</name>
</gene>
<dbReference type="OrthoDB" id="2018133at2759"/>
<dbReference type="SUPFAM" id="SSF52096">
    <property type="entry name" value="ClpP/crotonase"/>
    <property type="match status" value="1"/>
</dbReference>